<evidence type="ECO:0000313" key="2">
    <source>
        <dbReference type="EMBL" id="GHD86038.1"/>
    </source>
</evidence>
<evidence type="ECO:0000256" key="1">
    <source>
        <dbReference type="SAM" id="MobiDB-lite"/>
    </source>
</evidence>
<proteinExistence type="predicted"/>
<keyword evidence="3" id="KW-1185">Reference proteome</keyword>
<dbReference type="AlphaFoldDB" id="A0A918Y019"/>
<feature type="region of interest" description="Disordered" evidence="1">
    <location>
        <begin position="49"/>
        <end position="69"/>
    </location>
</feature>
<comment type="caution">
    <text evidence="2">The sequence shown here is derived from an EMBL/GenBank/DDBJ whole genome shotgun (WGS) entry which is preliminary data.</text>
</comment>
<evidence type="ECO:0000313" key="3">
    <source>
        <dbReference type="Proteomes" id="UP000608955"/>
    </source>
</evidence>
<feature type="region of interest" description="Disordered" evidence="1">
    <location>
        <begin position="1"/>
        <end position="30"/>
    </location>
</feature>
<organism evidence="2 3">
    <name type="scientific">Streptomyces naganishii JCM 4654</name>
    <dbReference type="NCBI Taxonomy" id="1306179"/>
    <lineage>
        <taxon>Bacteria</taxon>
        <taxon>Bacillati</taxon>
        <taxon>Actinomycetota</taxon>
        <taxon>Actinomycetes</taxon>
        <taxon>Kitasatosporales</taxon>
        <taxon>Streptomycetaceae</taxon>
        <taxon>Streptomyces</taxon>
    </lineage>
</organism>
<gene>
    <name evidence="2" type="ORF">GCM10010508_12090</name>
</gene>
<accession>A0A918Y019</accession>
<sequence>MHVQQRSSAVKSRHVGRIGGWGTVQSNNGPNARAADLRAALRVADQLTAGPGARDTEGATNAEYEDGNSGRAIPPVGHRVAALAAALPAAGTGAGPTPGAWRSAWQDVLAEERARLSRAGLGWVLTRLAAGVFPALDLLEVGCERLRLTRLAYAPAATGPEVIRLAESAWTEPAPASGVLPPERAARLFLLAGGAGHATAGLGEALHKSLAAFVRGAHRDDAAGPLLLAVRATGWQPLERAAEAVREESGALLCLRLPAGWPTAPDDLVAALPLRTTVWLAAARVDGGSGTVGLVRRPLFAAGTRADDHHAGPMVHVPVTAPPPGAAGAAGDGSVAAVVTAGPEEPPSRWQALRVDRLELPPGSRSTLRYELRGRHRVELHHDGPHESEPTPWAVLASGTPRRLSQPRPVDLMVAVEIAGPQVDGGTAVEERLQEAAAVVDAVSEAVGAEDTLHVGLLGYRDHDPLHRAGEHEPVVHRFGMATAPDAVRGLAAWRPCPLRHDFATGLEHVPHELAAWRHLWRPGSHRVLLVVGSRPPHPRTRPPQVLRRGAAVRICPDRLDWHADLAAARHYDGLACVAVVDEPVWMEDLAGEPHLAHWAADAWGAFGTEGRFTAGHDPRLIAAAVVAPALCLPPDGAPIRLVVADGTAGEWQQAVAG</sequence>
<protein>
    <submittedName>
        <fullName evidence="2">Uncharacterized protein</fullName>
    </submittedName>
</protein>
<feature type="compositionally biased region" description="Polar residues" evidence="1">
    <location>
        <begin position="1"/>
        <end position="10"/>
    </location>
</feature>
<name>A0A918Y019_9ACTN</name>
<dbReference type="EMBL" id="BMVF01000003">
    <property type="protein sequence ID" value="GHD86038.1"/>
    <property type="molecule type" value="Genomic_DNA"/>
</dbReference>
<reference evidence="2" key="1">
    <citation type="journal article" date="2014" name="Int. J. Syst. Evol. Microbiol.">
        <title>Complete genome sequence of Corynebacterium casei LMG S-19264T (=DSM 44701T), isolated from a smear-ripened cheese.</title>
        <authorList>
            <consortium name="US DOE Joint Genome Institute (JGI-PGF)"/>
            <person name="Walter F."/>
            <person name="Albersmeier A."/>
            <person name="Kalinowski J."/>
            <person name="Ruckert C."/>
        </authorList>
    </citation>
    <scope>NUCLEOTIDE SEQUENCE</scope>
    <source>
        <strain evidence="2">JCM 4654</strain>
    </source>
</reference>
<dbReference type="Proteomes" id="UP000608955">
    <property type="component" value="Unassembled WGS sequence"/>
</dbReference>
<reference evidence="2" key="2">
    <citation type="submission" date="2020-09" db="EMBL/GenBank/DDBJ databases">
        <authorList>
            <person name="Sun Q."/>
            <person name="Ohkuma M."/>
        </authorList>
    </citation>
    <scope>NUCLEOTIDE SEQUENCE</scope>
    <source>
        <strain evidence="2">JCM 4654</strain>
    </source>
</reference>